<feature type="domain" description="Hydantoinase/oxoprolinase N-terminal" evidence="4">
    <location>
        <begin position="7"/>
        <end position="187"/>
    </location>
</feature>
<dbReference type="InterPro" id="IPR003692">
    <property type="entry name" value="Hydantoinase_B"/>
</dbReference>
<dbReference type="GO" id="GO:0017168">
    <property type="term" value="F:5-oxoprolinase (ATP-hydrolyzing) activity"/>
    <property type="evidence" value="ECO:0007669"/>
    <property type="project" value="TreeGrafter"/>
</dbReference>
<dbReference type="PANTHER" id="PTHR11365">
    <property type="entry name" value="5-OXOPROLINASE RELATED"/>
    <property type="match status" value="1"/>
</dbReference>
<protein>
    <submittedName>
        <fullName evidence="6">5-oxoprolinase</fullName>
    </submittedName>
</protein>
<comment type="similarity">
    <text evidence="1">Belongs to the oxoprolinase family.</text>
</comment>
<evidence type="ECO:0000256" key="1">
    <source>
        <dbReference type="ARBA" id="ARBA00010403"/>
    </source>
</evidence>
<dbReference type="AlphaFoldDB" id="A0A6M8B263"/>
<dbReference type="RefSeq" id="WP_172353525.1">
    <property type="nucleotide sequence ID" value="NZ_CP053661.1"/>
</dbReference>
<dbReference type="KEGG" id="theu:HPC62_02015"/>
<dbReference type="InterPro" id="IPR002821">
    <property type="entry name" value="Hydantoinase_A"/>
</dbReference>
<name>A0A6M8B263_9CYAN</name>
<dbReference type="GO" id="GO:0005829">
    <property type="term" value="C:cytosol"/>
    <property type="evidence" value="ECO:0007669"/>
    <property type="project" value="TreeGrafter"/>
</dbReference>
<reference evidence="6 7" key="1">
    <citation type="submission" date="2020-05" db="EMBL/GenBank/DDBJ databases">
        <title>Complete genome sequence of of a novel Thermoleptolyngbya strain isolated from hot springs of Ganzi, Sichuan China.</title>
        <authorList>
            <person name="Tang J."/>
            <person name="Daroch M."/>
            <person name="Li L."/>
            <person name="Waleron K."/>
            <person name="Waleron M."/>
            <person name="Waleron M."/>
        </authorList>
    </citation>
    <scope>NUCLEOTIDE SEQUENCE [LARGE SCALE GENOMIC DNA]</scope>
    <source>
        <strain evidence="6 7">PKUAC-SCTA183</strain>
    </source>
</reference>
<dbReference type="Proteomes" id="UP000505210">
    <property type="component" value="Chromosome"/>
</dbReference>
<dbReference type="Pfam" id="PF01968">
    <property type="entry name" value="Hydantoinase_A"/>
    <property type="match status" value="1"/>
</dbReference>
<accession>A0A6M8B263</accession>
<dbReference type="InterPro" id="IPR008040">
    <property type="entry name" value="Hydant_A_N"/>
</dbReference>
<evidence type="ECO:0000259" key="2">
    <source>
        <dbReference type="Pfam" id="PF01968"/>
    </source>
</evidence>
<dbReference type="PANTHER" id="PTHR11365:SF23">
    <property type="entry name" value="HYPOTHETICAL 5-OXOPROLINASE (EUROFUNG)-RELATED"/>
    <property type="match status" value="1"/>
</dbReference>
<sequence>MTQGWQFWIDRGGTFTDIVARRPDGQLVVHKLLSENPERYADAPIQGIRDLLSLSPDTPIPAGQIATVKMGTTVATNALLERKGDRTLLLITKGFRDALRIGYQNRPNIFARQIILPEMLYERVIEVDERLSAQGEVLISFRPMETELVEELQDAYAAGIRSCAIVFLHGYRYPDHERQAAELARQIGFTQVSVSHQVSPLMKLMSRGDTTVVDAYLSPILRHYVDRVAAELGVTSGSGNSDRPKLFFMQSNGGLTDAALFQGKDSILSGPAGGIVGAVKTSQQAGFSKIIGFDMGGTSTDVSHFSGEYERTFETEVAGVRLRAPMMAIHTVAAGGGSICQFDGARYRVGPDSAGAHPGPACYRKGGPLTVTDCNVMLGKIQPQFFPAVFGPEGNLPLDAAVVREKFTALAAEIGTHTGNARFPKGSLRESPEQVAEGFLAIAIEKMASAIKKISIQRGYDITEYTLCCFGGAGGQHACRIAESLGISQIFLHPYAGVLSAYGIGLADVTTIREQAIEAPLTDAQRPEIERVLQELAIAARRDLQQQGIAAESDTPLHTDAQVEIRPKVHLRYEGTDSALIVEYASLNDMRDTFSRLYRQRYGFTMEHKPLIVEAVSVEAIHASEITRVEPSKPDEVNDLKTDFAQNITAIATVSMHTGGTTYNTPVYQRQDLQEGDRLMGPALIIEPTSTNVVEPGWIAELTSGGMLILKKDNDSRTQEESVADFPLATHSASGSPDPVMLEIFNNLFMAIAEEMGITLQNTSYSVNIKERLDFSCAIFDQQGQLVANAPHIPVHLGSMSENVRALITAKGQTIKPGDVYVSNNPYNGGTHLPDITVITPVFQSMNPNAEAASSTPLFYVASRGHHADIGGITPGSMPPNSTRIEQEGVLLDNVLLVENGQFREAEISEILTTGSYPVRNLAQNLADLQAQVAANERGVRELHRMVAHYGLDIVQDYMQHVQDNAEESVRQVIVNLSRQVQPNSDASVLNRQFTYLLDDGAHIQVAIALNPQERSACIDFTGTSPQQENNFNAPLAICKAVVLYVFRTLVDAEIPLNAGCLKPLEIIVPEGCLLNPKYPAAVVAGNVETSQAIANSLYGALGVLAASQGTMNNLTFGNEKYQYYETICGGSGAGPDFDGTDAVQTHMTNSRLTDPEVLEWRFPVLLRRFEIRPDSGGAGRHRGGNGVIREIEFREPMTAAILSSSRQVAPFGLSGGEPGATGRNWVDREDGRREDLPSCAEVQMHADDALIIETPGGGGFGVAK</sequence>
<evidence type="ECO:0000313" key="6">
    <source>
        <dbReference type="EMBL" id="QKD81109.1"/>
    </source>
</evidence>
<dbReference type="GO" id="GO:0006749">
    <property type="term" value="P:glutathione metabolic process"/>
    <property type="evidence" value="ECO:0007669"/>
    <property type="project" value="TreeGrafter"/>
</dbReference>
<dbReference type="EMBL" id="CP053661">
    <property type="protein sequence ID" value="QKD81109.1"/>
    <property type="molecule type" value="Genomic_DNA"/>
</dbReference>
<feature type="domain" description="Hydantoinase B/oxoprolinase" evidence="3">
    <location>
        <begin position="738"/>
        <end position="1262"/>
    </location>
</feature>
<proteinExistence type="inferred from homology"/>
<evidence type="ECO:0000259" key="3">
    <source>
        <dbReference type="Pfam" id="PF02538"/>
    </source>
</evidence>
<keyword evidence="7" id="KW-1185">Reference proteome</keyword>
<feature type="domain" description="Acetophenone carboxylase-like C-terminal" evidence="5">
    <location>
        <begin position="540"/>
        <end position="704"/>
    </location>
</feature>
<gene>
    <name evidence="6" type="ORF">HPC62_02015</name>
</gene>
<organism evidence="6 7">
    <name type="scientific">Thermoleptolyngbya sichuanensis A183</name>
    <dbReference type="NCBI Taxonomy" id="2737172"/>
    <lineage>
        <taxon>Bacteria</taxon>
        <taxon>Bacillati</taxon>
        <taxon>Cyanobacteriota</taxon>
        <taxon>Cyanophyceae</taxon>
        <taxon>Oculatellales</taxon>
        <taxon>Oculatellaceae</taxon>
        <taxon>Thermoleptolyngbya</taxon>
        <taxon>Thermoleptolyngbya sichuanensis</taxon>
    </lineage>
</organism>
<dbReference type="InterPro" id="IPR045079">
    <property type="entry name" value="Oxoprolinase-like"/>
</dbReference>
<dbReference type="Pfam" id="PF02538">
    <property type="entry name" value="Hydantoinase_B"/>
    <property type="match status" value="1"/>
</dbReference>
<evidence type="ECO:0000259" key="5">
    <source>
        <dbReference type="Pfam" id="PF19278"/>
    </source>
</evidence>
<evidence type="ECO:0000313" key="7">
    <source>
        <dbReference type="Proteomes" id="UP000505210"/>
    </source>
</evidence>
<dbReference type="Pfam" id="PF05378">
    <property type="entry name" value="Hydant_A_N"/>
    <property type="match status" value="1"/>
</dbReference>
<evidence type="ECO:0000259" key="4">
    <source>
        <dbReference type="Pfam" id="PF05378"/>
    </source>
</evidence>
<dbReference type="Pfam" id="PF19278">
    <property type="entry name" value="Hydant_A_C"/>
    <property type="match status" value="1"/>
</dbReference>
<feature type="domain" description="Hydantoinase A/oxoprolinase" evidence="2">
    <location>
        <begin position="207"/>
        <end position="511"/>
    </location>
</feature>
<dbReference type="InterPro" id="IPR049517">
    <property type="entry name" value="ACX-like_C"/>
</dbReference>